<organism evidence="2">
    <name type="scientific">marine metagenome</name>
    <dbReference type="NCBI Taxonomy" id="408172"/>
    <lineage>
        <taxon>unclassified sequences</taxon>
        <taxon>metagenomes</taxon>
        <taxon>ecological metagenomes</taxon>
    </lineage>
</organism>
<feature type="transmembrane region" description="Helical" evidence="1">
    <location>
        <begin position="55"/>
        <end position="78"/>
    </location>
</feature>
<feature type="transmembrane region" description="Helical" evidence="1">
    <location>
        <begin position="172"/>
        <end position="189"/>
    </location>
</feature>
<feature type="transmembrane region" description="Helical" evidence="1">
    <location>
        <begin position="7"/>
        <end position="26"/>
    </location>
</feature>
<gene>
    <name evidence="2" type="ORF">METZ01_LOCUS352728</name>
</gene>
<feature type="transmembrane region" description="Helical" evidence="1">
    <location>
        <begin position="195"/>
        <end position="215"/>
    </location>
</feature>
<evidence type="ECO:0000256" key="1">
    <source>
        <dbReference type="SAM" id="Phobius"/>
    </source>
</evidence>
<dbReference type="AlphaFoldDB" id="A0A382RQA7"/>
<protein>
    <recommendedName>
        <fullName evidence="3">DUF4386 domain-containing protein</fullName>
    </recommendedName>
</protein>
<feature type="transmembrane region" description="Helical" evidence="1">
    <location>
        <begin position="139"/>
        <end position="160"/>
    </location>
</feature>
<accession>A0A382RQA7</accession>
<sequence length="219" mass="23063">MSTKNLAGYLLVIGPIVTFVVMMFLWDAIIGNPDESLVGQEKIKAGMELGMDNFVVTQIIASLAAFGMLAMWFGYTFWARSLQSDDKKSGILGTVAALIMPVAAAGFLFSMDINFAAAFTWEDGDTGNALITATVADSVSWGSTLIWASLLTGIGLVGLASALQSEDKFSKSIGAVLAVLAAVMIVINYSTISGAGFIVFMLIMLATVIAGANLIRLKV</sequence>
<keyword evidence="1" id="KW-1133">Transmembrane helix</keyword>
<evidence type="ECO:0000313" key="2">
    <source>
        <dbReference type="EMBL" id="SVC99874.1"/>
    </source>
</evidence>
<keyword evidence="1" id="KW-0812">Transmembrane</keyword>
<evidence type="ECO:0008006" key="3">
    <source>
        <dbReference type="Google" id="ProtNLM"/>
    </source>
</evidence>
<reference evidence="2" key="1">
    <citation type="submission" date="2018-05" db="EMBL/GenBank/DDBJ databases">
        <authorList>
            <person name="Lanie J.A."/>
            <person name="Ng W.-L."/>
            <person name="Kazmierczak K.M."/>
            <person name="Andrzejewski T.M."/>
            <person name="Davidsen T.M."/>
            <person name="Wayne K.J."/>
            <person name="Tettelin H."/>
            <person name="Glass J.I."/>
            <person name="Rusch D."/>
            <person name="Podicherti R."/>
            <person name="Tsui H.-C.T."/>
            <person name="Winkler M.E."/>
        </authorList>
    </citation>
    <scope>NUCLEOTIDE SEQUENCE</scope>
</reference>
<dbReference type="EMBL" id="UINC01123414">
    <property type="protein sequence ID" value="SVC99874.1"/>
    <property type="molecule type" value="Genomic_DNA"/>
</dbReference>
<proteinExistence type="predicted"/>
<name>A0A382RQA7_9ZZZZ</name>
<keyword evidence="1" id="KW-0472">Membrane</keyword>
<feature type="transmembrane region" description="Helical" evidence="1">
    <location>
        <begin position="90"/>
        <end position="119"/>
    </location>
</feature>